<evidence type="ECO:0000313" key="8">
    <source>
        <dbReference type="Proteomes" id="UP001300502"/>
    </source>
</evidence>
<feature type="compositionally biased region" description="Acidic residues" evidence="5">
    <location>
        <begin position="270"/>
        <end position="281"/>
    </location>
</feature>
<keyword evidence="2" id="KW-0805">Transcription regulation</keyword>
<evidence type="ECO:0000313" key="7">
    <source>
        <dbReference type="EMBL" id="KAK4522575.1"/>
    </source>
</evidence>
<comment type="caution">
    <text evidence="7">The sequence shown here is derived from an EMBL/GenBank/DDBJ whole genome shotgun (WGS) entry which is preliminary data.</text>
</comment>
<feature type="domain" description="BRK" evidence="6">
    <location>
        <begin position="108"/>
        <end position="143"/>
    </location>
</feature>
<feature type="compositionally biased region" description="Basic and acidic residues" evidence="5">
    <location>
        <begin position="250"/>
        <end position="263"/>
    </location>
</feature>
<feature type="compositionally biased region" description="Polar residues" evidence="5">
    <location>
        <begin position="33"/>
        <end position="53"/>
    </location>
</feature>
<dbReference type="GO" id="GO:0005634">
    <property type="term" value="C:nucleus"/>
    <property type="evidence" value="ECO:0007669"/>
    <property type="project" value="UniProtKB-SubCell"/>
</dbReference>
<organism evidence="7 8">
    <name type="scientific">Galdieria yellowstonensis</name>
    <dbReference type="NCBI Taxonomy" id="3028027"/>
    <lineage>
        <taxon>Eukaryota</taxon>
        <taxon>Rhodophyta</taxon>
        <taxon>Bangiophyceae</taxon>
        <taxon>Galdieriales</taxon>
        <taxon>Galdieriaceae</taxon>
        <taxon>Galdieria</taxon>
    </lineage>
</organism>
<dbReference type="EMBL" id="JANCYU010000006">
    <property type="protein sequence ID" value="KAK4522575.1"/>
    <property type="molecule type" value="Genomic_DNA"/>
</dbReference>
<comment type="subcellular location">
    <subcellularLocation>
        <location evidence="1">Nucleus</location>
    </subcellularLocation>
</comment>
<dbReference type="InterPro" id="IPR006576">
    <property type="entry name" value="BRK_domain"/>
</dbReference>
<feature type="compositionally biased region" description="Basic residues" evidence="5">
    <location>
        <begin position="221"/>
        <end position="249"/>
    </location>
</feature>
<keyword evidence="8" id="KW-1185">Reference proteome</keyword>
<dbReference type="Gene3D" id="3.40.5.120">
    <property type="match status" value="2"/>
</dbReference>
<dbReference type="Pfam" id="PF07533">
    <property type="entry name" value="BRK"/>
    <property type="match status" value="2"/>
</dbReference>
<evidence type="ECO:0000256" key="1">
    <source>
        <dbReference type="ARBA" id="ARBA00004123"/>
    </source>
</evidence>
<keyword evidence="4" id="KW-0539">Nucleus</keyword>
<dbReference type="SUPFAM" id="SSF160481">
    <property type="entry name" value="BRK domain-like"/>
    <property type="match status" value="2"/>
</dbReference>
<feature type="region of interest" description="Disordered" evidence="5">
    <location>
        <begin position="1"/>
        <end position="72"/>
    </location>
</feature>
<sequence>MSTEDPGERYPKSSSKGKIGKKEKETVSVTKVYSTSASNQSVSDSCQTMSPNSGWEIKEERSSSSKSLESTISDECSVTGDAAETGSIGSNRITCPTKRTVEDFEDGEHVTIWNRTERRKIAGNAAPLAKNLKRYFEKHPDCEIYFGQDLEECISDGNEAAVHVATSRVATTGGHVSIWNRVEKRKIAGNAAPLWKNLDAYLKKHPECEVYNGQDKELLERKKRNKKKNHRMRKKTATAHMKAKHKKDRKLATRRKESKKELSSKCPSESSEEEQVSSMEEEDVGLMSTVVDNSYYLSSQVTVDPDADITGFFDLVDEELSGVDYKSQLSFVEEPCFYDCFTDSSYPVEDLLLWNSNSSWSEPLLEEEEEEDVLDWKDTSLSILDEVIAIDISSGSGFSPTLCLSSG</sequence>
<feature type="compositionally biased region" description="Basic and acidic residues" evidence="5">
    <location>
        <begin position="1"/>
        <end position="11"/>
    </location>
</feature>
<protein>
    <recommendedName>
        <fullName evidence="6">BRK domain-containing protein</fullName>
    </recommendedName>
</protein>
<dbReference type="InterPro" id="IPR037259">
    <property type="entry name" value="BRK_sf"/>
</dbReference>
<evidence type="ECO:0000256" key="4">
    <source>
        <dbReference type="ARBA" id="ARBA00023242"/>
    </source>
</evidence>
<gene>
    <name evidence="7" type="ORF">GAYE_PCTG10G0465</name>
</gene>
<reference evidence="7 8" key="1">
    <citation type="submission" date="2022-07" db="EMBL/GenBank/DDBJ databases">
        <title>Genome-wide signatures of adaptation to extreme environments.</title>
        <authorList>
            <person name="Cho C.H."/>
            <person name="Yoon H.S."/>
        </authorList>
    </citation>
    <scope>NUCLEOTIDE SEQUENCE [LARGE SCALE GENOMIC DNA]</scope>
    <source>
        <strain evidence="7 8">108.79 E11</strain>
    </source>
</reference>
<accession>A0AAV9I7V5</accession>
<feature type="domain" description="BRK" evidence="6">
    <location>
        <begin position="175"/>
        <end position="210"/>
    </location>
</feature>
<evidence type="ECO:0000256" key="2">
    <source>
        <dbReference type="ARBA" id="ARBA00023015"/>
    </source>
</evidence>
<proteinExistence type="predicted"/>
<evidence type="ECO:0000256" key="3">
    <source>
        <dbReference type="ARBA" id="ARBA00023163"/>
    </source>
</evidence>
<feature type="region of interest" description="Disordered" evidence="5">
    <location>
        <begin position="221"/>
        <end position="281"/>
    </location>
</feature>
<evidence type="ECO:0000259" key="6">
    <source>
        <dbReference type="Pfam" id="PF07533"/>
    </source>
</evidence>
<name>A0AAV9I7V5_9RHOD</name>
<evidence type="ECO:0000256" key="5">
    <source>
        <dbReference type="SAM" id="MobiDB-lite"/>
    </source>
</evidence>
<dbReference type="Proteomes" id="UP001300502">
    <property type="component" value="Unassembled WGS sequence"/>
</dbReference>
<keyword evidence="3" id="KW-0804">Transcription</keyword>
<dbReference type="AlphaFoldDB" id="A0AAV9I7V5"/>